<dbReference type="InterPro" id="IPR000192">
    <property type="entry name" value="Aminotrans_V_dom"/>
</dbReference>
<sequence length="361" mass="40921">MIYSNTASVGQLRAETHAAVMEFINSYKENNFYISGYKKGWEKVEQCRSKISELLQNKLNSVLLYTSTTDAMSILLTQLRLKEGSVVAIPKEYFPSIGGIKLSFEQMKYKVVEIGNDKGEIKVEDIQDLKIDVLLIEWVNYWNGYKNNLKDLSHWCRKNNVIFAVDAVQGVGSCAIDFDIHDIDFFISAGHKWLRALEGAAFAVVSERMNSLLKQTIFGYNSFSDRNQYDCKNRHINHSLLRFELGTLSGVSFISLHSAISELLNENYNNVVTKLKQNSFAITQHLLSYGAIVHSPIVEEKCTGIVSFTLANIDTLEIYNKLLEFGVIAKIRNERIRLSPDATVNLENLLQRLNACLKGIL</sequence>
<dbReference type="PROSITE" id="PS00595">
    <property type="entry name" value="AA_TRANSFER_CLASS_5"/>
    <property type="match status" value="1"/>
</dbReference>
<keyword evidence="7" id="KW-1185">Reference proteome</keyword>
<evidence type="ECO:0000256" key="4">
    <source>
        <dbReference type="RuleBase" id="RU004504"/>
    </source>
</evidence>
<organism evidence="6 7">
    <name type="scientific">Fluviispira sanaruensis</name>
    <dbReference type="NCBI Taxonomy" id="2493639"/>
    <lineage>
        <taxon>Bacteria</taxon>
        <taxon>Pseudomonadati</taxon>
        <taxon>Bdellovibrionota</taxon>
        <taxon>Oligoflexia</taxon>
        <taxon>Silvanigrellales</taxon>
        <taxon>Silvanigrellaceae</taxon>
        <taxon>Fluviispira</taxon>
    </lineage>
</organism>
<dbReference type="RefSeq" id="WP_172603955.1">
    <property type="nucleotide sequence ID" value="NZ_AP019368.1"/>
</dbReference>
<evidence type="ECO:0000259" key="5">
    <source>
        <dbReference type="Pfam" id="PF00266"/>
    </source>
</evidence>
<dbReference type="GO" id="GO:0008483">
    <property type="term" value="F:transaminase activity"/>
    <property type="evidence" value="ECO:0007669"/>
    <property type="project" value="UniProtKB-KW"/>
</dbReference>
<name>A0A4P2VPU0_FLUSA</name>
<dbReference type="Pfam" id="PF00266">
    <property type="entry name" value="Aminotran_5"/>
    <property type="match status" value="1"/>
</dbReference>
<feature type="domain" description="Aminotransferase class V" evidence="5">
    <location>
        <begin position="13"/>
        <end position="327"/>
    </location>
</feature>
<dbReference type="Proteomes" id="UP000291236">
    <property type="component" value="Chromosome"/>
</dbReference>
<dbReference type="SUPFAM" id="SSF53383">
    <property type="entry name" value="PLP-dependent transferases"/>
    <property type="match status" value="1"/>
</dbReference>
<evidence type="ECO:0000256" key="3">
    <source>
        <dbReference type="RuleBase" id="RU004075"/>
    </source>
</evidence>
<evidence type="ECO:0000256" key="1">
    <source>
        <dbReference type="ARBA" id="ARBA00001933"/>
    </source>
</evidence>
<dbReference type="EMBL" id="AP019368">
    <property type="protein sequence ID" value="BBH54244.1"/>
    <property type="molecule type" value="Genomic_DNA"/>
</dbReference>
<evidence type="ECO:0000313" key="7">
    <source>
        <dbReference type="Proteomes" id="UP000291236"/>
    </source>
</evidence>
<dbReference type="InterPro" id="IPR015422">
    <property type="entry name" value="PyrdxlP-dep_Trfase_small"/>
</dbReference>
<dbReference type="Gene3D" id="3.40.640.10">
    <property type="entry name" value="Type I PLP-dependent aspartate aminotransferase-like (Major domain)"/>
    <property type="match status" value="1"/>
</dbReference>
<protein>
    <submittedName>
        <fullName evidence="6">Aminotransferase class V-fold PLP-dependent enzyme</fullName>
    </submittedName>
</protein>
<gene>
    <name evidence="6" type="ORF">JCM31447_27040</name>
</gene>
<dbReference type="PANTHER" id="PTHR43586">
    <property type="entry name" value="CYSTEINE DESULFURASE"/>
    <property type="match status" value="1"/>
</dbReference>
<dbReference type="AlphaFoldDB" id="A0A4P2VPU0"/>
<comment type="cofactor">
    <cofactor evidence="1 4">
        <name>pyridoxal 5'-phosphate</name>
        <dbReference type="ChEBI" id="CHEBI:597326"/>
    </cofactor>
</comment>
<evidence type="ECO:0000256" key="2">
    <source>
        <dbReference type="ARBA" id="ARBA00022898"/>
    </source>
</evidence>
<dbReference type="PANTHER" id="PTHR43586:SF15">
    <property type="entry name" value="BLR3095 PROTEIN"/>
    <property type="match status" value="1"/>
</dbReference>
<dbReference type="Gene3D" id="3.90.1150.10">
    <property type="entry name" value="Aspartate Aminotransferase, domain 1"/>
    <property type="match status" value="1"/>
</dbReference>
<comment type="similarity">
    <text evidence="3">Belongs to the class-V pyridoxal-phosphate-dependent aminotransferase family.</text>
</comment>
<dbReference type="InterPro" id="IPR015424">
    <property type="entry name" value="PyrdxlP-dep_Trfase"/>
</dbReference>
<keyword evidence="2" id="KW-0663">Pyridoxal phosphate</keyword>
<dbReference type="KEGG" id="sbf:JCM31447_27040"/>
<keyword evidence="6" id="KW-0032">Aminotransferase</keyword>
<dbReference type="InterPro" id="IPR015421">
    <property type="entry name" value="PyrdxlP-dep_Trfase_major"/>
</dbReference>
<reference evidence="6 7" key="1">
    <citation type="submission" date="2018-12" db="EMBL/GenBank/DDBJ databases">
        <title>Rubrispira sanarue gen. nov., sp., nov., a member of the order Silvanigrellales, isolated from a brackish lake in Hamamatsu Japan.</title>
        <authorList>
            <person name="Maejima Y."/>
            <person name="Iino T."/>
            <person name="Muraguchi Y."/>
            <person name="Fukuda K."/>
            <person name="Nojiri H."/>
            <person name="Ohkuma M."/>
            <person name="Moriuchi R."/>
            <person name="Dohra H."/>
            <person name="Kimbara K."/>
            <person name="Shintani M."/>
        </authorList>
    </citation>
    <scope>NUCLEOTIDE SEQUENCE [LARGE SCALE GENOMIC DNA]</scope>
    <source>
        <strain evidence="6 7">RF1110005</strain>
    </source>
</reference>
<accession>A0A4P2VPU0</accession>
<dbReference type="InterPro" id="IPR020578">
    <property type="entry name" value="Aminotrans_V_PyrdxlP_BS"/>
</dbReference>
<evidence type="ECO:0000313" key="6">
    <source>
        <dbReference type="EMBL" id="BBH54244.1"/>
    </source>
</evidence>
<keyword evidence="6" id="KW-0808">Transferase</keyword>
<proteinExistence type="inferred from homology"/>